<dbReference type="Proteomes" id="UP001239909">
    <property type="component" value="Unassembled WGS sequence"/>
</dbReference>
<dbReference type="EMBL" id="BSYI01000005">
    <property type="protein sequence ID" value="GMG81688.1"/>
    <property type="molecule type" value="Genomic_DNA"/>
</dbReference>
<organism evidence="2 3">
    <name type="scientific">Paralimibaculum aggregatum</name>
    <dbReference type="NCBI Taxonomy" id="3036245"/>
    <lineage>
        <taxon>Bacteria</taxon>
        <taxon>Pseudomonadati</taxon>
        <taxon>Pseudomonadota</taxon>
        <taxon>Alphaproteobacteria</taxon>
        <taxon>Rhodobacterales</taxon>
        <taxon>Paracoccaceae</taxon>
        <taxon>Paralimibaculum</taxon>
    </lineage>
</organism>
<name>A0ABQ6LKD3_9RHOB</name>
<sequence>MIADMTMRSFLRDESGVATVDWVALTASMMLLSLAVVYAVYEDGVVTAVDSSNETLEDSFDSIPRPQAPLLFRE</sequence>
<keyword evidence="1" id="KW-0472">Membrane</keyword>
<proteinExistence type="predicted"/>
<keyword evidence="1" id="KW-0812">Transmembrane</keyword>
<reference evidence="2 3" key="1">
    <citation type="submission" date="2023-04" db="EMBL/GenBank/DDBJ databases">
        <title>Marinoamorphus aggregata gen. nov., sp. Nov., isolate from tissue of brittle star Ophioplocus japonicus.</title>
        <authorList>
            <person name="Kawano K."/>
            <person name="Sawayama S."/>
            <person name="Nakagawa S."/>
        </authorList>
    </citation>
    <scope>NUCLEOTIDE SEQUENCE [LARGE SCALE GENOMIC DNA]</scope>
    <source>
        <strain evidence="2 3">NKW23</strain>
    </source>
</reference>
<keyword evidence="1" id="KW-1133">Transmembrane helix</keyword>
<comment type="caution">
    <text evidence="2">The sequence shown here is derived from an EMBL/GenBank/DDBJ whole genome shotgun (WGS) entry which is preliminary data.</text>
</comment>
<protein>
    <submittedName>
        <fullName evidence="2">Uncharacterized protein</fullName>
    </submittedName>
</protein>
<evidence type="ECO:0000313" key="2">
    <source>
        <dbReference type="EMBL" id="GMG81688.1"/>
    </source>
</evidence>
<gene>
    <name evidence="2" type="ORF">LNKW23_09010</name>
</gene>
<dbReference type="RefSeq" id="WP_285670404.1">
    <property type="nucleotide sequence ID" value="NZ_BSYI01000005.1"/>
</dbReference>
<evidence type="ECO:0000256" key="1">
    <source>
        <dbReference type="SAM" id="Phobius"/>
    </source>
</evidence>
<keyword evidence="3" id="KW-1185">Reference proteome</keyword>
<accession>A0ABQ6LKD3</accession>
<feature type="transmembrane region" description="Helical" evidence="1">
    <location>
        <begin position="20"/>
        <end position="41"/>
    </location>
</feature>
<evidence type="ECO:0000313" key="3">
    <source>
        <dbReference type="Proteomes" id="UP001239909"/>
    </source>
</evidence>